<evidence type="ECO:0000313" key="1">
    <source>
        <dbReference type="EMBL" id="VDP16656.1"/>
    </source>
</evidence>
<gene>
    <name evidence="1" type="ORF">SBAD_LOCUS8351</name>
</gene>
<proteinExistence type="predicted"/>
<evidence type="ECO:0000313" key="3">
    <source>
        <dbReference type="WBParaSite" id="SBAD_0000866001-mRNA-1"/>
    </source>
</evidence>
<accession>A0A183IXK3</accession>
<dbReference type="AlphaFoldDB" id="A0A183IXK3"/>
<reference evidence="3" key="1">
    <citation type="submission" date="2016-06" db="UniProtKB">
        <authorList>
            <consortium name="WormBaseParasite"/>
        </authorList>
    </citation>
    <scope>IDENTIFICATION</scope>
</reference>
<dbReference type="WBParaSite" id="SBAD_0000866001-mRNA-1">
    <property type="protein sequence ID" value="SBAD_0000866001-mRNA-1"/>
    <property type="gene ID" value="SBAD_0000866001"/>
</dbReference>
<dbReference type="Proteomes" id="UP000270296">
    <property type="component" value="Unassembled WGS sequence"/>
</dbReference>
<reference evidence="1 2" key="2">
    <citation type="submission" date="2018-11" db="EMBL/GenBank/DDBJ databases">
        <authorList>
            <consortium name="Pathogen Informatics"/>
        </authorList>
    </citation>
    <scope>NUCLEOTIDE SEQUENCE [LARGE SCALE GENOMIC DNA]</scope>
</reference>
<name>A0A183IXK3_9BILA</name>
<keyword evidence="2" id="KW-1185">Reference proteome</keyword>
<sequence length="196" mass="22610">MTKALNKLDMSLEQIIQLESKKFKIGKKSKEGPKRFGRVLSGRIRKRLSFQNGKQRANAANRILKNSLARARRTPATVTNNEIRLRQQVQRWRNTANRLKTILKNCMFSAGISQPQPVPSPLRQRKHVNPQKVVKYEPLDDNFVPSPQLSLGIASRLGWKKKGWRRATTAAFSDVRQLGNTWQKRRGPYKRLSIDK</sequence>
<dbReference type="EMBL" id="UZAM01011506">
    <property type="protein sequence ID" value="VDP16656.1"/>
    <property type="molecule type" value="Genomic_DNA"/>
</dbReference>
<evidence type="ECO:0000313" key="2">
    <source>
        <dbReference type="Proteomes" id="UP000270296"/>
    </source>
</evidence>
<protein>
    <submittedName>
        <fullName evidence="1 3">Uncharacterized protein</fullName>
    </submittedName>
</protein>
<organism evidence="3">
    <name type="scientific">Soboliphyme baturini</name>
    <dbReference type="NCBI Taxonomy" id="241478"/>
    <lineage>
        <taxon>Eukaryota</taxon>
        <taxon>Metazoa</taxon>
        <taxon>Ecdysozoa</taxon>
        <taxon>Nematoda</taxon>
        <taxon>Enoplea</taxon>
        <taxon>Dorylaimia</taxon>
        <taxon>Dioctophymatida</taxon>
        <taxon>Dioctophymatoidea</taxon>
        <taxon>Soboliphymatidae</taxon>
        <taxon>Soboliphyme</taxon>
    </lineage>
</organism>